<feature type="compositionally biased region" description="Polar residues" evidence="1">
    <location>
        <begin position="14"/>
        <end position="25"/>
    </location>
</feature>
<proteinExistence type="predicted"/>
<evidence type="ECO:0000256" key="1">
    <source>
        <dbReference type="SAM" id="MobiDB-lite"/>
    </source>
</evidence>
<accession>A0A6H5IAC4</accession>
<organism evidence="2 3">
    <name type="scientific">Trichogramma brassicae</name>
    <dbReference type="NCBI Taxonomy" id="86971"/>
    <lineage>
        <taxon>Eukaryota</taxon>
        <taxon>Metazoa</taxon>
        <taxon>Ecdysozoa</taxon>
        <taxon>Arthropoda</taxon>
        <taxon>Hexapoda</taxon>
        <taxon>Insecta</taxon>
        <taxon>Pterygota</taxon>
        <taxon>Neoptera</taxon>
        <taxon>Endopterygota</taxon>
        <taxon>Hymenoptera</taxon>
        <taxon>Apocrita</taxon>
        <taxon>Proctotrupomorpha</taxon>
        <taxon>Chalcidoidea</taxon>
        <taxon>Trichogrammatidae</taxon>
        <taxon>Trichogramma</taxon>
    </lineage>
</organism>
<dbReference type="Proteomes" id="UP000479190">
    <property type="component" value="Unassembled WGS sequence"/>
</dbReference>
<dbReference type="EMBL" id="CADCXV010000763">
    <property type="protein sequence ID" value="CAB0034947.1"/>
    <property type="molecule type" value="Genomic_DNA"/>
</dbReference>
<keyword evidence="3" id="KW-1185">Reference proteome</keyword>
<protein>
    <submittedName>
        <fullName evidence="2">Uncharacterized protein</fullName>
    </submittedName>
</protein>
<dbReference type="AlphaFoldDB" id="A0A6H5IAC4"/>
<evidence type="ECO:0000313" key="3">
    <source>
        <dbReference type="Proteomes" id="UP000479190"/>
    </source>
</evidence>
<gene>
    <name evidence="2" type="ORF">TBRA_LOCUS6845</name>
</gene>
<evidence type="ECO:0000313" key="2">
    <source>
        <dbReference type="EMBL" id="CAB0034947.1"/>
    </source>
</evidence>
<name>A0A6H5IAC4_9HYME</name>
<sequence length="100" mass="11232">MVYIIAANPLNWTQKSSIGSRNKSSLGAAPAPSQSRKTPNSEVVARLIWHLGVPESASQSELLSAHHLVLHHYINREYRNYMSIMYREKNVRCKAPSTNA</sequence>
<reference evidence="2 3" key="1">
    <citation type="submission" date="2020-02" db="EMBL/GenBank/DDBJ databases">
        <authorList>
            <person name="Ferguson B K."/>
        </authorList>
    </citation>
    <scope>NUCLEOTIDE SEQUENCE [LARGE SCALE GENOMIC DNA]</scope>
</reference>
<feature type="region of interest" description="Disordered" evidence="1">
    <location>
        <begin position="14"/>
        <end position="40"/>
    </location>
</feature>